<evidence type="ECO:0000256" key="2">
    <source>
        <dbReference type="ARBA" id="ARBA00022723"/>
    </source>
</evidence>
<dbReference type="PANTHER" id="PTHR11820">
    <property type="entry name" value="ACYLPYRUVASE"/>
    <property type="match status" value="1"/>
</dbReference>
<gene>
    <name evidence="4" type="ORF">FGO68_gene15275</name>
</gene>
<dbReference type="GO" id="GO:0005739">
    <property type="term" value="C:mitochondrion"/>
    <property type="evidence" value="ECO:0007669"/>
    <property type="project" value="TreeGrafter"/>
</dbReference>
<dbReference type="PANTHER" id="PTHR11820:SF7">
    <property type="entry name" value="ACYLPYRUVASE FAHD1, MITOCHONDRIAL"/>
    <property type="match status" value="1"/>
</dbReference>
<dbReference type="Pfam" id="PF01557">
    <property type="entry name" value="FAA_hydrolase"/>
    <property type="match status" value="1"/>
</dbReference>
<dbReference type="InterPro" id="IPR036663">
    <property type="entry name" value="Fumarylacetoacetase_C_sf"/>
</dbReference>
<dbReference type="SUPFAM" id="SSF56529">
    <property type="entry name" value="FAH"/>
    <property type="match status" value="1"/>
</dbReference>
<dbReference type="Proteomes" id="UP000785679">
    <property type="component" value="Unassembled WGS sequence"/>
</dbReference>
<dbReference type="AlphaFoldDB" id="A0A8J8SVP0"/>
<organism evidence="4 5">
    <name type="scientific">Halteria grandinella</name>
    <dbReference type="NCBI Taxonomy" id="5974"/>
    <lineage>
        <taxon>Eukaryota</taxon>
        <taxon>Sar</taxon>
        <taxon>Alveolata</taxon>
        <taxon>Ciliophora</taxon>
        <taxon>Intramacronucleata</taxon>
        <taxon>Spirotrichea</taxon>
        <taxon>Stichotrichia</taxon>
        <taxon>Sporadotrichida</taxon>
        <taxon>Halteriidae</taxon>
        <taxon>Halteria</taxon>
    </lineage>
</organism>
<dbReference type="InterPro" id="IPR011234">
    <property type="entry name" value="Fumarylacetoacetase-like_C"/>
</dbReference>
<evidence type="ECO:0000313" key="4">
    <source>
        <dbReference type="EMBL" id="TNV72108.1"/>
    </source>
</evidence>
<comment type="similarity">
    <text evidence="1">Belongs to the FAH family.</text>
</comment>
<evidence type="ECO:0000256" key="1">
    <source>
        <dbReference type="ARBA" id="ARBA00010211"/>
    </source>
</evidence>
<name>A0A8J8SVP0_HALGN</name>
<dbReference type="OrthoDB" id="430630at2759"/>
<dbReference type="GO" id="GO:0018773">
    <property type="term" value="F:acetylpyruvate hydrolase activity"/>
    <property type="evidence" value="ECO:0007669"/>
    <property type="project" value="TreeGrafter"/>
</dbReference>
<comment type="caution">
    <text evidence="4">The sequence shown here is derived from an EMBL/GenBank/DDBJ whole genome shotgun (WGS) entry which is preliminary data.</text>
</comment>
<keyword evidence="5" id="KW-1185">Reference proteome</keyword>
<evidence type="ECO:0000259" key="3">
    <source>
        <dbReference type="Pfam" id="PF01557"/>
    </source>
</evidence>
<evidence type="ECO:0000313" key="5">
    <source>
        <dbReference type="Proteomes" id="UP000785679"/>
    </source>
</evidence>
<feature type="domain" description="Fumarylacetoacetase-like C-terminal" evidence="3">
    <location>
        <begin position="21"/>
        <end position="207"/>
    </location>
</feature>
<keyword evidence="2" id="KW-0479">Metal-binding</keyword>
<accession>A0A8J8SVP0</accession>
<reference evidence="4" key="1">
    <citation type="submission" date="2019-06" db="EMBL/GenBank/DDBJ databases">
        <authorList>
            <person name="Zheng W."/>
        </authorList>
    </citation>
    <scope>NUCLEOTIDE SEQUENCE</scope>
    <source>
        <strain evidence="4">QDHG01</strain>
    </source>
</reference>
<protein>
    <recommendedName>
        <fullName evidence="3">Fumarylacetoacetase-like C-terminal domain-containing protein</fullName>
    </recommendedName>
</protein>
<dbReference type="EMBL" id="RRYP01024220">
    <property type="protein sequence ID" value="TNV72108.1"/>
    <property type="molecule type" value="Genomic_DNA"/>
</dbReference>
<proteinExistence type="inferred from homology"/>
<dbReference type="GO" id="GO:0046872">
    <property type="term" value="F:metal ion binding"/>
    <property type="evidence" value="ECO:0007669"/>
    <property type="project" value="UniProtKB-KW"/>
</dbReference>
<sequence>MSSAAAVRGLYESLYTSTFNKVVCVGKNYAMHAKEMGGEVPKNPLLFDKCLSNIIQSGDTLYLRHPQNQVHHEVELGLLIGKKLPKGSFANTQWKNHIEGYFLGIDFTDRDLQGQFKKNGTPWTLGKCQDGFFAVSGFVEGAKVRNPHDLELTLKINDKVVQQDSTKNMIYQIPTILEYISHHLTLQEGDMILTGTPAGVGPVKGGDYIFGTLGQGKEDLATLYMKVESGYAN</sequence>
<dbReference type="Gene3D" id="3.90.850.10">
    <property type="entry name" value="Fumarylacetoacetase-like, C-terminal domain"/>
    <property type="match status" value="1"/>
</dbReference>